<name>A0A6G1G4I5_9PEZI</name>
<feature type="transmembrane region" description="Helical" evidence="1">
    <location>
        <begin position="17"/>
        <end position="39"/>
    </location>
</feature>
<dbReference type="GO" id="GO:0005886">
    <property type="term" value="C:plasma membrane"/>
    <property type="evidence" value="ECO:0007669"/>
    <property type="project" value="TreeGrafter"/>
</dbReference>
<keyword evidence="1" id="KW-0812">Transmembrane</keyword>
<proteinExistence type="predicted"/>
<sequence>MSADDQLRIKFGNPTPLAMIGFLVAPTPFSCVLMGWGGTGGHGEALIWNYFFFGGMLLVMAALARHV</sequence>
<dbReference type="Proteomes" id="UP000504638">
    <property type="component" value="Unplaced"/>
</dbReference>
<accession>A0A6G1G4I5</accession>
<reference evidence="2 4" key="1">
    <citation type="submission" date="2020-01" db="EMBL/GenBank/DDBJ databases">
        <authorList>
            <consortium name="DOE Joint Genome Institute"/>
            <person name="Haridas S."/>
            <person name="Albert R."/>
            <person name="Binder M."/>
            <person name="Bloem J."/>
            <person name="Labutti K."/>
            <person name="Salamov A."/>
            <person name="Andreopoulos B."/>
            <person name="Baker S.E."/>
            <person name="Barry K."/>
            <person name="Bills G."/>
            <person name="Bluhm B.H."/>
            <person name="Cannon C."/>
            <person name="Castanera R."/>
            <person name="Culley D.E."/>
            <person name="Daum C."/>
            <person name="Ezra D."/>
            <person name="Gonzalez J.B."/>
            <person name="Henrissat B."/>
            <person name="Kuo A."/>
            <person name="Liang C."/>
            <person name="Lipzen A."/>
            <person name="Lutzoni F."/>
            <person name="Magnuson J."/>
            <person name="Mondo S."/>
            <person name="Nolan M."/>
            <person name="Ohm R."/>
            <person name="Pangilinan J."/>
            <person name="Park H.-J."/>
            <person name="Ramirez L."/>
            <person name="Alfaro M."/>
            <person name="Sun H."/>
            <person name="Tritt A."/>
            <person name="Yoshinaga Y."/>
            <person name="Zwiers L.-H."/>
            <person name="Turgeon B.G."/>
            <person name="Goodwin S.B."/>
            <person name="Spatafora J.W."/>
            <person name="Crous P.W."/>
            <person name="Grigoriev I.V."/>
        </authorList>
    </citation>
    <scope>NUCLEOTIDE SEQUENCE</scope>
    <source>
        <strain evidence="2 4">CBS 781.70</strain>
    </source>
</reference>
<reference evidence="4" key="2">
    <citation type="submission" date="2020-04" db="EMBL/GenBank/DDBJ databases">
        <authorList>
            <consortium name="NCBI Genome Project"/>
        </authorList>
    </citation>
    <scope>NUCLEOTIDE SEQUENCE</scope>
    <source>
        <strain evidence="4">CBS 781.70</strain>
    </source>
</reference>
<organism evidence="2">
    <name type="scientific">Eremomyces bilateralis CBS 781.70</name>
    <dbReference type="NCBI Taxonomy" id="1392243"/>
    <lineage>
        <taxon>Eukaryota</taxon>
        <taxon>Fungi</taxon>
        <taxon>Dikarya</taxon>
        <taxon>Ascomycota</taxon>
        <taxon>Pezizomycotina</taxon>
        <taxon>Dothideomycetes</taxon>
        <taxon>Dothideomycetes incertae sedis</taxon>
        <taxon>Eremomycetales</taxon>
        <taxon>Eremomycetaceae</taxon>
        <taxon>Eremomyces</taxon>
    </lineage>
</organism>
<evidence type="ECO:0000256" key="1">
    <source>
        <dbReference type="SAM" id="Phobius"/>
    </source>
</evidence>
<keyword evidence="1" id="KW-1133">Transmembrane helix</keyword>
<feature type="transmembrane region" description="Helical" evidence="1">
    <location>
        <begin position="45"/>
        <end position="64"/>
    </location>
</feature>
<gene>
    <name evidence="2 4" type="ORF">P152DRAFT_395864</name>
</gene>
<keyword evidence="3" id="KW-1185">Reference proteome</keyword>
<evidence type="ECO:0000313" key="4">
    <source>
        <dbReference type="RefSeq" id="XP_033534569.1"/>
    </source>
</evidence>
<evidence type="ECO:0000313" key="2">
    <source>
        <dbReference type="EMBL" id="KAF1812938.1"/>
    </source>
</evidence>
<evidence type="ECO:0000313" key="3">
    <source>
        <dbReference type="Proteomes" id="UP000504638"/>
    </source>
</evidence>
<dbReference type="AlphaFoldDB" id="A0A6G1G4I5"/>
<dbReference type="OrthoDB" id="3648309at2759"/>
<protein>
    <submittedName>
        <fullName evidence="2 4">Uncharacterized protein</fullName>
    </submittedName>
</protein>
<dbReference type="GeneID" id="54416894"/>
<dbReference type="PANTHER" id="PTHR31123">
    <property type="entry name" value="ACCUMULATION OF DYADS PROTEIN 2-RELATED"/>
    <property type="match status" value="1"/>
</dbReference>
<dbReference type="RefSeq" id="XP_033534569.1">
    <property type="nucleotide sequence ID" value="XM_033676324.1"/>
</dbReference>
<dbReference type="EMBL" id="ML975156">
    <property type="protein sequence ID" value="KAF1812938.1"/>
    <property type="molecule type" value="Genomic_DNA"/>
</dbReference>
<keyword evidence="1" id="KW-0472">Membrane</keyword>
<dbReference type="InterPro" id="IPR051633">
    <property type="entry name" value="AceTr"/>
</dbReference>
<reference evidence="4" key="3">
    <citation type="submission" date="2025-04" db="UniProtKB">
        <authorList>
            <consortium name="RefSeq"/>
        </authorList>
    </citation>
    <scope>IDENTIFICATION</scope>
    <source>
        <strain evidence="4">CBS 781.70</strain>
    </source>
</reference>
<dbReference type="GO" id="GO:0015123">
    <property type="term" value="F:acetate transmembrane transporter activity"/>
    <property type="evidence" value="ECO:0007669"/>
    <property type="project" value="TreeGrafter"/>
</dbReference>
<dbReference type="PANTHER" id="PTHR31123:SF4">
    <property type="entry name" value="PROTEIN ALCS"/>
    <property type="match status" value="1"/>
</dbReference>